<keyword evidence="1 2" id="KW-0694">RNA-binding</keyword>
<sequence>MKIHVVFQASQDGVFSKVGGIVRQSLCRNVLPAQHVRHMSSSKLFVGGLSYGTDDLTLKEAFTSFGDVTEARVITDRDTGRSRGFGFVNFSDGDSAKSALEGMDGQELNGRNIRVSYANERSVGGGGGGGFRGGYGGGAEVIEVVVAMAVVRPIRTISEDLPGVLD</sequence>
<dbReference type="InterPro" id="IPR035979">
    <property type="entry name" value="RBD_domain_sf"/>
</dbReference>
<dbReference type="PROSITE" id="PS50102">
    <property type="entry name" value="RRM"/>
    <property type="match status" value="1"/>
</dbReference>
<dbReference type="SMART" id="SM00360">
    <property type="entry name" value="RRM"/>
    <property type="match status" value="1"/>
</dbReference>
<name>A0A7I8IQR6_SPIIN</name>
<dbReference type="CDD" id="cd21608">
    <property type="entry name" value="RRM2_NsCP33_like"/>
    <property type="match status" value="1"/>
</dbReference>
<evidence type="ECO:0000313" key="5">
    <source>
        <dbReference type="Proteomes" id="UP001189122"/>
    </source>
</evidence>
<evidence type="ECO:0000259" key="3">
    <source>
        <dbReference type="PROSITE" id="PS50102"/>
    </source>
</evidence>
<dbReference type="InterPro" id="IPR052462">
    <property type="entry name" value="SLIRP/GR-RBP-like"/>
</dbReference>
<evidence type="ECO:0000256" key="2">
    <source>
        <dbReference type="PROSITE-ProRule" id="PRU00176"/>
    </source>
</evidence>
<reference evidence="4 5" key="1">
    <citation type="submission" date="2019-12" db="EMBL/GenBank/DDBJ databases">
        <authorList>
            <person name="Scholz U."/>
            <person name="Mascher M."/>
            <person name="Fiebig A."/>
        </authorList>
    </citation>
    <scope>NUCLEOTIDE SEQUENCE</scope>
</reference>
<dbReference type="InterPro" id="IPR048289">
    <property type="entry name" value="RRM2_NsCP33-like"/>
</dbReference>
<keyword evidence="5" id="KW-1185">Reference proteome</keyword>
<dbReference type="InterPro" id="IPR000504">
    <property type="entry name" value="RRM_dom"/>
</dbReference>
<dbReference type="AlphaFoldDB" id="A0A7I8IQR6"/>
<evidence type="ECO:0000256" key="1">
    <source>
        <dbReference type="ARBA" id="ARBA00022884"/>
    </source>
</evidence>
<dbReference type="Gene3D" id="3.30.70.330">
    <property type="match status" value="1"/>
</dbReference>
<gene>
    <name evidence="4" type="ORF">SI7747_05006296</name>
</gene>
<dbReference type="InterPro" id="IPR012677">
    <property type="entry name" value="Nucleotide-bd_a/b_plait_sf"/>
</dbReference>
<protein>
    <recommendedName>
        <fullName evidence="3">RRM domain-containing protein</fullName>
    </recommendedName>
</protein>
<dbReference type="GO" id="GO:0003723">
    <property type="term" value="F:RNA binding"/>
    <property type="evidence" value="ECO:0007669"/>
    <property type="project" value="UniProtKB-UniRule"/>
</dbReference>
<accession>A0A7I8IQR6</accession>
<organism evidence="4">
    <name type="scientific">Spirodela intermedia</name>
    <name type="common">Intermediate duckweed</name>
    <dbReference type="NCBI Taxonomy" id="51605"/>
    <lineage>
        <taxon>Eukaryota</taxon>
        <taxon>Viridiplantae</taxon>
        <taxon>Streptophyta</taxon>
        <taxon>Embryophyta</taxon>
        <taxon>Tracheophyta</taxon>
        <taxon>Spermatophyta</taxon>
        <taxon>Magnoliopsida</taxon>
        <taxon>Liliopsida</taxon>
        <taxon>Araceae</taxon>
        <taxon>Lemnoideae</taxon>
        <taxon>Spirodela</taxon>
    </lineage>
</organism>
<evidence type="ECO:0000313" key="4">
    <source>
        <dbReference type="EMBL" id="CAA2620127.1"/>
    </source>
</evidence>
<dbReference type="SUPFAM" id="SSF54928">
    <property type="entry name" value="RNA-binding domain, RBD"/>
    <property type="match status" value="1"/>
</dbReference>
<dbReference type="Proteomes" id="UP001189122">
    <property type="component" value="Unassembled WGS sequence"/>
</dbReference>
<dbReference type="Pfam" id="PF00076">
    <property type="entry name" value="RRM_1"/>
    <property type="match status" value="1"/>
</dbReference>
<proteinExistence type="predicted"/>
<dbReference type="EMBL" id="LR743592">
    <property type="protein sequence ID" value="CAA2620127.1"/>
    <property type="molecule type" value="Genomic_DNA"/>
</dbReference>
<dbReference type="PANTHER" id="PTHR48027">
    <property type="entry name" value="HETEROGENEOUS NUCLEAR RIBONUCLEOPROTEIN 87F-RELATED"/>
    <property type="match status" value="1"/>
</dbReference>
<dbReference type="EMBL" id="CACRZD030000005">
    <property type="protein sequence ID" value="CAA6659876.1"/>
    <property type="molecule type" value="Genomic_DNA"/>
</dbReference>
<feature type="domain" description="RRM" evidence="3">
    <location>
        <begin position="42"/>
        <end position="120"/>
    </location>
</feature>